<protein>
    <recommendedName>
        <fullName evidence="4">Carboxypeptidase-like regulatory domain-containing protein</fullName>
    </recommendedName>
</protein>
<proteinExistence type="predicted"/>
<accession>A0AAU9C6V4</accession>
<keyword evidence="1" id="KW-0732">Signal</keyword>
<evidence type="ECO:0000313" key="3">
    <source>
        <dbReference type="Proteomes" id="UP001348817"/>
    </source>
</evidence>
<dbReference type="InterPro" id="IPR008969">
    <property type="entry name" value="CarboxyPept-like_regulatory"/>
</dbReference>
<dbReference type="EMBL" id="AP025314">
    <property type="protein sequence ID" value="BDD07724.1"/>
    <property type="molecule type" value="Genomic_DNA"/>
</dbReference>
<sequence>MKWSLIFILPFLLIPIFAKAQHIQGQIIDAKTEKPIPFASVYFNHTTHGTGADENGRFQIKADTASTSLIFQAVGYRPKAVDVNCKEDTIINVSLSVNIRTLDAVTVIGEKKRLSRQYLSTFKNDFIGNPKNKLVRKCELLNPEALSFEFDQETQTLRAFADSTLHIRNHALGYDMDIKLTSFERAGVGQSAQYLFKYYSKFREIEWKAKSKKRSQALLEREKVYYGSSMHFFRALGSGTAEKEGFSVYRAQLVPNPNRPPDSILLHQTREVDQEIRRLRTQDGVRLKLLQAQNKKNNLLRKSAWPKVLVKAEKQPFSSASLLSDFQELRFTGYIVVHYVSPFSEIEKYAMITIPSGKSLLLLESGHLIGADLLEVNGDWAHMKAATFLPFDYTPPFFSELTP</sequence>
<dbReference type="Pfam" id="PF13715">
    <property type="entry name" value="CarbopepD_reg_2"/>
    <property type="match status" value="1"/>
</dbReference>
<feature type="chain" id="PRO_5043829576" description="Carboxypeptidase-like regulatory domain-containing protein" evidence="1">
    <location>
        <begin position="21"/>
        <end position="403"/>
    </location>
</feature>
<dbReference type="Proteomes" id="UP001348817">
    <property type="component" value="Chromosome"/>
</dbReference>
<evidence type="ECO:0000313" key="2">
    <source>
        <dbReference type="EMBL" id="BDD07724.1"/>
    </source>
</evidence>
<dbReference type="AlphaFoldDB" id="A0AAU9C6V4"/>
<evidence type="ECO:0000256" key="1">
    <source>
        <dbReference type="SAM" id="SignalP"/>
    </source>
</evidence>
<dbReference type="SUPFAM" id="SSF49464">
    <property type="entry name" value="Carboxypeptidase regulatory domain-like"/>
    <property type="match status" value="1"/>
</dbReference>
<reference evidence="2 3" key="1">
    <citation type="submission" date="2021-12" db="EMBL/GenBank/DDBJ databases">
        <title>Genome sequencing of bacteria with rrn-lacking chromosome and rrn-plasmid.</title>
        <authorList>
            <person name="Anda M."/>
            <person name="Iwasaki W."/>
        </authorList>
    </citation>
    <scope>NUCLEOTIDE SEQUENCE [LARGE SCALE GENOMIC DNA]</scope>
    <source>
        <strain evidence="2 3">DSM 100852</strain>
    </source>
</reference>
<keyword evidence="3" id="KW-1185">Reference proteome</keyword>
<dbReference type="Gene3D" id="2.60.40.1120">
    <property type="entry name" value="Carboxypeptidase-like, regulatory domain"/>
    <property type="match status" value="1"/>
</dbReference>
<gene>
    <name evidence="2" type="ORF">FUAX_01560</name>
</gene>
<feature type="signal peptide" evidence="1">
    <location>
        <begin position="1"/>
        <end position="20"/>
    </location>
</feature>
<evidence type="ECO:0008006" key="4">
    <source>
        <dbReference type="Google" id="ProtNLM"/>
    </source>
</evidence>
<dbReference type="KEGG" id="fax:FUAX_01560"/>
<organism evidence="2 3">
    <name type="scientific">Fulvitalea axinellae</name>
    <dbReference type="NCBI Taxonomy" id="1182444"/>
    <lineage>
        <taxon>Bacteria</taxon>
        <taxon>Pseudomonadati</taxon>
        <taxon>Bacteroidota</taxon>
        <taxon>Cytophagia</taxon>
        <taxon>Cytophagales</taxon>
        <taxon>Persicobacteraceae</taxon>
        <taxon>Fulvitalea</taxon>
    </lineage>
</organism>
<dbReference type="RefSeq" id="WP_338393034.1">
    <property type="nucleotide sequence ID" value="NZ_AP025314.1"/>
</dbReference>
<name>A0AAU9C6V4_9BACT</name>